<reference evidence="11" key="1">
    <citation type="journal article" date="2014" name="Int. J. Syst. Evol. Microbiol.">
        <title>Complete genome sequence of Corynebacterium casei LMG S-19264T (=DSM 44701T), isolated from a smear-ripened cheese.</title>
        <authorList>
            <consortium name="US DOE Joint Genome Institute (JGI-PGF)"/>
            <person name="Walter F."/>
            <person name="Albersmeier A."/>
            <person name="Kalinowski J."/>
            <person name="Ruckert C."/>
        </authorList>
    </citation>
    <scope>NUCLEOTIDE SEQUENCE</scope>
    <source>
        <strain evidence="11">JCM 18487</strain>
    </source>
</reference>
<keyword evidence="12" id="KW-1185">Reference proteome</keyword>
<dbReference type="PANTHER" id="PTHR30033:SF1">
    <property type="entry name" value="FLAGELLAR HOOK-ASSOCIATED PROTEIN 1"/>
    <property type="match status" value="1"/>
</dbReference>
<comment type="similarity">
    <text evidence="3 7">Belongs to the flagella basal body rod proteins family.</text>
</comment>
<dbReference type="NCBIfam" id="TIGR02492">
    <property type="entry name" value="flgK_ends"/>
    <property type="match status" value="1"/>
</dbReference>
<feature type="coiled-coil region" evidence="8">
    <location>
        <begin position="155"/>
        <end position="196"/>
    </location>
</feature>
<sequence>MPSTFLPLQIGRSALDAAMLGVETAGHNIANAGTPGYSREIADVESANSLVVFTDHETYLGQGVNVRGQLRVDNPYLDAQFRGNNAQASYWQVQSTEIQNIAQIFNEPQGTTLRQAIDGFFNAWNELGQNPNDNGTRATVIAAAQNLVAAFHAAANQLINNQNRYENEIRDSLAEIQSIVQNIASLNVQIEKAQAQGDAPNDLLDQRDALLDKLSGYVSFTVTYTPDTSDPNVVHMSLTLNGSGNLTFNGSSYPLTILNDGVVNPPFDGSTVPDWKTASWSDIQTSIQALQAQNGSLVSLYDMYNYTGRQLTALDNLATNDPGGNSIAQLVNNLQMNGYDQSGALSGTPLFVGSGAAGIQVNINQGSKLAAASQAGASTDGSNAEAIAGLVSNVDSMYTGIITAIGDDGQTANQQNQTFSALNTQISNLRQSLSGVNINEEFTHLIQYQQTYNAAAQFISAFNQMLQTLIDEVHG</sequence>
<evidence type="ECO:0000256" key="4">
    <source>
        <dbReference type="ARBA" id="ARBA00016244"/>
    </source>
</evidence>
<keyword evidence="6 7" id="KW-0975">Bacterial flagellum</keyword>
<dbReference type="PRINTS" id="PR01005">
    <property type="entry name" value="FLGHOOKAP1"/>
</dbReference>
<organism evidence="11 12">
    <name type="scientific">Alicyclobacillus cellulosilyticus</name>
    <dbReference type="NCBI Taxonomy" id="1003997"/>
    <lineage>
        <taxon>Bacteria</taxon>
        <taxon>Bacillati</taxon>
        <taxon>Bacillota</taxon>
        <taxon>Bacilli</taxon>
        <taxon>Bacillales</taxon>
        <taxon>Alicyclobacillaceae</taxon>
        <taxon>Alicyclobacillus</taxon>
    </lineage>
</organism>
<evidence type="ECO:0000256" key="3">
    <source>
        <dbReference type="ARBA" id="ARBA00009677"/>
    </source>
</evidence>
<keyword evidence="8" id="KW-0175">Coiled coil</keyword>
<dbReference type="AlphaFoldDB" id="A0A917KH15"/>
<dbReference type="GO" id="GO:0044780">
    <property type="term" value="P:bacterial-type flagellum assembly"/>
    <property type="evidence" value="ECO:0007669"/>
    <property type="project" value="InterPro"/>
</dbReference>
<proteinExistence type="inferred from homology"/>
<dbReference type="InterPro" id="IPR002371">
    <property type="entry name" value="FlgK"/>
</dbReference>
<evidence type="ECO:0000259" key="10">
    <source>
        <dbReference type="Pfam" id="PF22638"/>
    </source>
</evidence>
<evidence type="ECO:0000259" key="9">
    <source>
        <dbReference type="Pfam" id="PF06429"/>
    </source>
</evidence>
<dbReference type="Pfam" id="PF06429">
    <property type="entry name" value="Flg_bbr_C"/>
    <property type="match status" value="1"/>
</dbReference>
<dbReference type="GO" id="GO:0009424">
    <property type="term" value="C:bacterial-type flagellum hook"/>
    <property type="evidence" value="ECO:0007669"/>
    <property type="project" value="UniProtKB-UniRule"/>
</dbReference>
<feature type="domain" description="Flagellar basal-body/hook protein C-terminal" evidence="9">
    <location>
        <begin position="434"/>
        <end position="471"/>
    </location>
</feature>
<dbReference type="InterPro" id="IPR053927">
    <property type="entry name" value="FlgK_helical"/>
</dbReference>
<accession>A0A917KH15</accession>
<keyword evidence="11" id="KW-0969">Cilium</keyword>
<dbReference type="Pfam" id="PF22638">
    <property type="entry name" value="FlgK_D1"/>
    <property type="match status" value="1"/>
</dbReference>
<dbReference type="PANTHER" id="PTHR30033">
    <property type="entry name" value="FLAGELLAR HOOK-ASSOCIATED PROTEIN 1"/>
    <property type="match status" value="1"/>
</dbReference>
<evidence type="ECO:0000256" key="5">
    <source>
        <dbReference type="ARBA" id="ARBA00022525"/>
    </source>
</evidence>
<evidence type="ECO:0000313" key="12">
    <source>
        <dbReference type="Proteomes" id="UP000637695"/>
    </source>
</evidence>
<keyword evidence="11" id="KW-0282">Flagellum</keyword>
<dbReference type="GO" id="GO:0005198">
    <property type="term" value="F:structural molecule activity"/>
    <property type="evidence" value="ECO:0007669"/>
    <property type="project" value="UniProtKB-UniRule"/>
</dbReference>
<dbReference type="RefSeq" id="WP_188882952.1">
    <property type="nucleotide sequence ID" value="NZ_BMOY01000037.1"/>
</dbReference>
<gene>
    <name evidence="7 11" type="primary">flgK</name>
    <name evidence="11" type="ORF">GCM10010885_20860</name>
</gene>
<evidence type="ECO:0000313" key="11">
    <source>
        <dbReference type="EMBL" id="GGJ11414.1"/>
    </source>
</evidence>
<evidence type="ECO:0000256" key="2">
    <source>
        <dbReference type="ARBA" id="ARBA00004613"/>
    </source>
</evidence>
<evidence type="ECO:0000256" key="7">
    <source>
        <dbReference type="RuleBase" id="RU362065"/>
    </source>
</evidence>
<protein>
    <recommendedName>
        <fullName evidence="4 7">Flagellar hook-associated protein 1</fullName>
        <shortName evidence="7">HAP1</shortName>
    </recommendedName>
</protein>
<evidence type="ECO:0000256" key="8">
    <source>
        <dbReference type="SAM" id="Coils"/>
    </source>
</evidence>
<keyword evidence="5 7" id="KW-0964">Secreted</keyword>
<keyword evidence="11" id="KW-0966">Cell projection</keyword>
<dbReference type="Proteomes" id="UP000637695">
    <property type="component" value="Unassembled WGS sequence"/>
</dbReference>
<dbReference type="GO" id="GO:0005576">
    <property type="term" value="C:extracellular region"/>
    <property type="evidence" value="ECO:0007669"/>
    <property type="project" value="UniProtKB-SubCell"/>
</dbReference>
<dbReference type="SUPFAM" id="SSF64518">
    <property type="entry name" value="Phase 1 flagellin"/>
    <property type="match status" value="1"/>
</dbReference>
<evidence type="ECO:0000256" key="6">
    <source>
        <dbReference type="ARBA" id="ARBA00023143"/>
    </source>
</evidence>
<feature type="domain" description="Flagellar hook-associated protein FlgK helical" evidence="10">
    <location>
        <begin position="99"/>
        <end position="351"/>
    </location>
</feature>
<reference evidence="11" key="2">
    <citation type="submission" date="2020-09" db="EMBL/GenBank/DDBJ databases">
        <authorList>
            <person name="Sun Q."/>
            <person name="Ohkuma M."/>
        </authorList>
    </citation>
    <scope>NUCLEOTIDE SEQUENCE</scope>
    <source>
        <strain evidence="11">JCM 18487</strain>
    </source>
</reference>
<evidence type="ECO:0000256" key="1">
    <source>
        <dbReference type="ARBA" id="ARBA00004365"/>
    </source>
</evidence>
<name>A0A917KH15_9BACL</name>
<comment type="caution">
    <text evidence="11">The sequence shown here is derived from an EMBL/GenBank/DDBJ whole genome shotgun (WGS) entry which is preliminary data.</text>
</comment>
<dbReference type="InterPro" id="IPR010930">
    <property type="entry name" value="Flg_bb/hook_C_dom"/>
</dbReference>
<comment type="subcellular location">
    <subcellularLocation>
        <location evidence="1 7">Bacterial flagellum</location>
    </subcellularLocation>
    <subcellularLocation>
        <location evidence="2 7">Secreted</location>
    </subcellularLocation>
</comment>
<dbReference type="EMBL" id="BMOY01000037">
    <property type="protein sequence ID" value="GGJ11414.1"/>
    <property type="molecule type" value="Genomic_DNA"/>
</dbReference>